<dbReference type="InterPro" id="IPR011500">
    <property type="entry name" value="GPCR_3_9-Cys_dom"/>
</dbReference>
<evidence type="ECO:0000256" key="8">
    <source>
        <dbReference type="ARBA" id="ARBA00023136"/>
    </source>
</evidence>
<keyword evidence="9" id="KW-0675">Receptor</keyword>
<dbReference type="SUPFAM" id="SSF53822">
    <property type="entry name" value="Periplasmic binding protein-like I"/>
    <property type="match status" value="1"/>
</dbReference>
<dbReference type="PRINTS" id="PR01535">
    <property type="entry name" value="VOMERONASL2R"/>
</dbReference>
<reference evidence="14" key="3">
    <citation type="submission" date="2025-09" db="UniProtKB">
        <authorList>
            <consortium name="Ensembl"/>
        </authorList>
    </citation>
    <scope>IDENTIFICATION</scope>
</reference>
<dbReference type="InterPro" id="IPR000068">
    <property type="entry name" value="GPCR_3_Ca_sens_rcpt-rel"/>
</dbReference>
<feature type="domain" description="G-protein coupled receptors family 3 profile" evidence="13">
    <location>
        <begin position="540"/>
        <end position="804"/>
    </location>
</feature>
<dbReference type="STRING" id="29139.ENSVURP00010021274"/>
<keyword evidence="15" id="KW-1185">Reference proteome</keyword>
<dbReference type="FunFam" id="2.10.50.30:FF:000002">
    <property type="entry name" value="Vomeronasal 2 receptor, h1"/>
    <property type="match status" value="1"/>
</dbReference>
<comment type="similarity">
    <text evidence="2">Belongs to the G-protein coupled receptor 3 family.</text>
</comment>
<dbReference type="GO" id="GO:0004930">
    <property type="term" value="F:G protein-coupled receptor activity"/>
    <property type="evidence" value="ECO:0007669"/>
    <property type="project" value="UniProtKB-KW"/>
</dbReference>
<evidence type="ECO:0000259" key="13">
    <source>
        <dbReference type="PROSITE" id="PS50259"/>
    </source>
</evidence>
<dbReference type="InterPro" id="IPR000337">
    <property type="entry name" value="GPCR_3"/>
</dbReference>
<dbReference type="Ensembl" id="ENSVURT00010024220.1">
    <property type="protein sequence ID" value="ENSVURP00010021274.1"/>
    <property type="gene ID" value="ENSVURG00010016159.1"/>
</dbReference>
<feature type="transmembrane region" description="Helical" evidence="12">
    <location>
        <begin position="699"/>
        <end position="722"/>
    </location>
</feature>
<feature type="transmembrane region" description="Helical" evidence="12">
    <location>
        <begin position="544"/>
        <end position="565"/>
    </location>
</feature>
<sequence length="819" mass="93119">MHVCEYICVHACLCTCLFVYIHTHIFEKHYYQVLALVFAVKEINKDPNLLPNTTLGFNIIDTHISDVRTLESSLMLLSGQRLAVPNYQCEKQGKSLAVIAGPYSELSVKITTMLELYKFPQITCGPFDPILSDKVHFPSVYQLAPKDSKLALGMVQLLVHFNWTWVGLLITDNARGETFLWDNREEMARKGVCLTFMLKIPPNENYSLFPHSEVMGILHATSANVIIFYGSDNVVFDWEFEKEDYLSYNKVCITTSQWDFSMRPNTLLVESFSKSLIFSSQRKEIPTFIPFMRAIKPAKYPEDIFLKTFWSLFFPCPLNEKQWKEEDCSINTSLEMLPLRNFDMSMSSRSYNIYNAVYAVAWALQQMQVQPTKVPWANLITSTSLPTQLHSFLRNMQFNNNAGDQVSMDQKRIPMANYDIINFVNFHNGTEVLVKMGEFKSHVPFGEDFSNHENVTMWNEFYIKTLHSVCSESCGPGYRKSPCEGQAICCFDCIPCPVGEISNQTDMDQCIKCPEDEYSNKERTRCLHKMVKFLAYEEPLGMTLTYTALTFFLLTVMITGVFVKHQDTPIVKANNRTLSFLLLLSLSQCFLSSLLFIGKPTSTTCLLQQTIFGITFTMAISSILAKTITVVLAFKATRPGSRSRKWVGSRAPISIILNCCLIQVILCGIWLLVSPPFPDADSHSEPEHIILKCNEGSLIAFYFVLGYMGLLALGSFTVAFLARNLPDTFDEAKFITFSMLVFCSVWVSFLPTYQSTKGKIMVAVEVFSILSSSAGLLSCIFIPKCYVILLRPQWNTQEWVNHKSYARGKHHSKAFPHAS</sequence>
<protein>
    <recommendedName>
        <fullName evidence="13">G-protein coupled receptors family 3 profile domain-containing protein</fullName>
    </recommendedName>
</protein>
<evidence type="ECO:0000256" key="11">
    <source>
        <dbReference type="ARBA" id="ARBA00023224"/>
    </source>
</evidence>
<proteinExistence type="inferred from homology"/>
<evidence type="ECO:0000313" key="15">
    <source>
        <dbReference type="Proteomes" id="UP000314987"/>
    </source>
</evidence>
<keyword evidence="10" id="KW-0325">Glycoprotein</keyword>
<comment type="subcellular location">
    <subcellularLocation>
        <location evidence="1">Cell membrane</location>
        <topology evidence="1">Multi-pass membrane protein</topology>
    </subcellularLocation>
</comment>
<dbReference type="PRINTS" id="PR00248">
    <property type="entry name" value="GPCRMGR"/>
</dbReference>
<evidence type="ECO:0000256" key="1">
    <source>
        <dbReference type="ARBA" id="ARBA00004651"/>
    </source>
</evidence>
<gene>
    <name evidence="14" type="primary">LOC114041213</name>
</gene>
<feature type="transmembrane region" description="Helical" evidence="12">
    <location>
        <begin position="577"/>
        <end position="598"/>
    </location>
</feature>
<dbReference type="GeneTree" id="ENSGT00950000182788"/>
<reference evidence="15" key="1">
    <citation type="submission" date="2018-12" db="EMBL/GenBank/DDBJ databases">
        <authorList>
            <person name="Yazar S."/>
        </authorList>
    </citation>
    <scope>NUCLEOTIDE SEQUENCE [LARGE SCALE GENOMIC DNA]</scope>
</reference>
<dbReference type="FunFam" id="3.40.50.2300:FF:000024">
    <property type="entry name" value="Vomeronasal 2, receptor 73"/>
    <property type="match status" value="1"/>
</dbReference>
<reference evidence="14" key="2">
    <citation type="submission" date="2025-08" db="UniProtKB">
        <authorList>
            <consortium name="Ensembl"/>
        </authorList>
    </citation>
    <scope>IDENTIFICATION</scope>
</reference>
<dbReference type="CDD" id="cd15283">
    <property type="entry name" value="7tmC_V2R_pheromone"/>
    <property type="match status" value="1"/>
</dbReference>
<dbReference type="InterPro" id="IPR017978">
    <property type="entry name" value="GPCR_3_C"/>
</dbReference>
<dbReference type="GO" id="GO:0005886">
    <property type="term" value="C:plasma membrane"/>
    <property type="evidence" value="ECO:0007669"/>
    <property type="project" value="UniProtKB-SubCell"/>
</dbReference>
<dbReference type="InterPro" id="IPR004073">
    <property type="entry name" value="GPCR_3_vmron_rcpt_2"/>
</dbReference>
<dbReference type="Pfam" id="PF00003">
    <property type="entry name" value="7tm_3"/>
    <property type="match status" value="1"/>
</dbReference>
<dbReference type="Proteomes" id="UP000314987">
    <property type="component" value="Unassembled WGS sequence"/>
</dbReference>
<evidence type="ECO:0000313" key="14">
    <source>
        <dbReference type="Ensembl" id="ENSVURP00010021274.1"/>
    </source>
</evidence>
<feature type="transmembrane region" description="Helical" evidence="12">
    <location>
        <begin position="734"/>
        <end position="754"/>
    </location>
</feature>
<keyword evidence="11" id="KW-0807">Transducer</keyword>
<evidence type="ECO:0000256" key="5">
    <source>
        <dbReference type="ARBA" id="ARBA00022729"/>
    </source>
</evidence>
<feature type="transmembrane region" description="Helical" evidence="12">
    <location>
        <begin position="655"/>
        <end position="673"/>
    </location>
</feature>
<dbReference type="CDD" id="cd06365">
    <property type="entry name" value="PBP1_pheromone_receptor"/>
    <property type="match status" value="1"/>
</dbReference>
<dbReference type="OMA" id="RPELNCK"/>
<name>A0A4X2L8R4_VOMUR</name>
<keyword evidence="4 12" id="KW-0812">Transmembrane</keyword>
<dbReference type="Pfam" id="PF01094">
    <property type="entry name" value="ANF_receptor"/>
    <property type="match status" value="1"/>
</dbReference>
<evidence type="ECO:0000256" key="4">
    <source>
        <dbReference type="ARBA" id="ARBA00022692"/>
    </source>
</evidence>
<evidence type="ECO:0000256" key="3">
    <source>
        <dbReference type="ARBA" id="ARBA00022475"/>
    </source>
</evidence>
<dbReference type="InterPro" id="IPR001828">
    <property type="entry name" value="ANF_lig-bd_rcpt"/>
</dbReference>
<dbReference type="InterPro" id="IPR038550">
    <property type="entry name" value="GPCR_3_9-Cys_sf"/>
</dbReference>
<dbReference type="PANTHER" id="PTHR24061">
    <property type="entry name" value="CALCIUM-SENSING RECEPTOR-RELATED"/>
    <property type="match status" value="1"/>
</dbReference>
<dbReference type="Pfam" id="PF07562">
    <property type="entry name" value="NCD3G"/>
    <property type="match status" value="1"/>
</dbReference>
<keyword evidence="7" id="KW-0297">G-protein coupled receptor</keyword>
<evidence type="ECO:0000256" key="10">
    <source>
        <dbReference type="ARBA" id="ARBA00023180"/>
    </source>
</evidence>
<keyword evidence="5" id="KW-0732">Signal</keyword>
<evidence type="ECO:0000256" key="6">
    <source>
        <dbReference type="ARBA" id="ARBA00022989"/>
    </source>
</evidence>
<evidence type="ECO:0000256" key="9">
    <source>
        <dbReference type="ARBA" id="ARBA00023170"/>
    </source>
</evidence>
<dbReference type="PANTHER" id="PTHR24061:SF545">
    <property type="entry name" value="VOMERONASAL 2, RECEPTOR 118-RELATED"/>
    <property type="match status" value="1"/>
</dbReference>
<evidence type="ECO:0000256" key="2">
    <source>
        <dbReference type="ARBA" id="ARBA00007242"/>
    </source>
</evidence>
<evidence type="ECO:0000256" key="12">
    <source>
        <dbReference type="SAM" id="Phobius"/>
    </source>
</evidence>
<accession>A0A4X2L8R4</accession>
<dbReference type="InterPro" id="IPR028082">
    <property type="entry name" value="Peripla_BP_I"/>
</dbReference>
<keyword evidence="6 12" id="KW-1133">Transmembrane helix</keyword>
<dbReference type="Gene3D" id="3.40.50.2300">
    <property type="match status" value="2"/>
</dbReference>
<feature type="transmembrane region" description="Helical" evidence="12">
    <location>
        <begin position="610"/>
        <end position="634"/>
    </location>
</feature>
<dbReference type="PROSITE" id="PS50259">
    <property type="entry name" value="G_PROTEIN_RECEP_F3_4"/>
    <property type="match status" value="1"/>
</dbReference>
<organism evidence="14 15">
    <name type="scientific">Vombatus ursinus</name>
    <name type="common">Common wombat</name>
    <dbReference type="NCBI Taxonomy" id="29139"/>
    <lineage>
        <taxon>Eukaryota</taxon>
        <taxon>Metazoa</taxon>
        <taxon>Chordata</taxon>
        <taxon>Craniata</taxon>
        <taxon>Vertebrata</taxon>
        <taxon>Euteleostomi</taxon>
        <taxon>Mammalia</taxon>
        <taxon>Metatheria</taxon>
        <taxon>Diprotodontia</taxon>
        <taxon>Vombatidae</taxon>
        <taxon>Vombatus</taxon>
    </lineage>
</organism>
<dbReference type="AlphaFoldDB" id="A0A4X2L8R4"/>
<keyword evidence="8 12" id="KW-0472">Membrane</keyword>
<evidence type="ECO:0000256" key="7">
    <source>
        <dbReference type="ARBA" id="ARBA00023040"/>
    </source>
</evidence>
<feature type="transmembrane region" description="Helical" evidence="12">
    <location>
        <begin position="760"/>
        <end position="782"/>
    </location>
</feature>
<dbReference type="Gene3D" id="2.10.50.30">
    <property type="entry name" value="GPCR, family 3, nine cysteines domain"/>
    <property type="match status" value="1"/>
</dbReference>
<keyword evidence="3" id="KW-1003">Cell membrane</keyword>